<name>A0ABT7MIP6_9PSEU</name>
<reference evidence="2 3" key="1">
    <citation type="submission" date="2023-06" db="EMBL/GenBank/DDBJ databases">
        <title>Actinomycetospora Odt1-22.</title>
        <authorList>
            <person name="Supong K."/>
        </authorList>
    </citation>
    <scope>NUCLEOTIDE SEQUENCE [LARGE SCALE GENOMIC DNA]</scope>
    <source>
        <strain evidence="2 3">Odt1-22</strain>
    </source>
</reference>
<feature type="domain" description="DUF3846" evidence="1">
    <location>
        <begin position="36"/>
        <end position="112"/>
    </location>
</feature>
<sequence length="151" mass="16453">MVHPLIARPDYLTALWLPAEGGVTTVRLSLDADQRGDELAALVGGLLDVVRLDEHTDMWINDLGVWGWREPNVMATRVAGAHGMDLQPYHGPVVLTGGADARGDTVGLDDTTATMLASVAFYGATEGPIRPDEIDGHRFYEFDARRYRHGA</sequence>
<dbReference type="EMBL" id="JASVWF010000011">
    <property type="protein sequence ID" value="MDL5160501.1"/>
    <property type="molecule type" value="Genomic_DNA"/>
</dbReference>
<evidence type="ECO:0000259" key="1">
    <source>
        <dbReference type="Pfam" id="PF12957"/>
    </source>
</evidence>
<dbReference type="Pfam" id="PF12957">
    <property type="entry name" value="DUF3846"/>
    <property type="match status" value="1"/>
</dbReference>
<gene>
    <name evidence="2" type="ORF">QRT03_31355</name>
</gene>
<dbReference type="RefSeq" id="WP_286057104.1">
    <property type="nucleotide sequence ID" value="NZ_JASVWF010000011.1"/>
</dbReference>
<organism evidence="2 3">
    <name type="scientific">Actinomycetospora termitidis</name>
    <dbReference type="NCBI Taxonomy" id="3053470"/>
    <lineage>
        <taxon>Bacteria</taxon>
        <taxon>Bacillati</taxon>
        <taxon>Actinomycetota</taxon>
        <taxon>Actinomycetes</taxon>
        <taxon>Pseudonocardiales</taxon>
        <taxon>Pseudonocardiaceae</taxon>
        <taxon>Actinomycetospora</taxon>
    </lineage>
</organism>
<evidence type="ECO:0000313" key="3">
    <source>
        <dbReference type="Proteomes" id="UP001231924"/>
    </source>
</evidence>
<accession>A0ABT7MIP6</accession>
<protein>
    <submittedName>
        <fullName evidence="2">DUF3846 domain-containing protein</fullName>
    </submittedName>
</protein>
<keyword evidence="3" id="KW-1185">Reference proteome</keyword>
<comment type="caution">
    <text evidence="2">The sequence shown here is derived from an EMBL/GenBank/DDBJ whole genome shotgun (WGS) entry which is preliminary data.</text>
</comment>
<evidence type="ECO:0000313" key="2">
    <source>
        <dbReference type="EMBL" id="MDL5160501.1"/>
    </source>
</evidence>
<dbReference type="Proteomes" id="UP001231924">
    <property type="component" value="Unassembled WGS sequence"/>
</dbReference>
<dbReference type="InterPro" id="IPR024559">
    <property type="entry name" value="DUF3846"/>
</dbReference>
<proteinExistence type="predicted"/>